<evidence type="ECO:0000313" key="2">
    <source>
        <dbReference type="EMBL" id="ORA73363.1"/>
    </source>
</evidence>
<comment type="caution">
    <text evidence="2">The sequence shown here is derived from an EMBL/GenBank/DDBJ whole genome shotgun (WGS) entry which is preliminary data.</text>
</comment>
<dbReference type="Proteomes" id="UP000192801">
    <property type="component" value="Unassembled WGS sequence"/>
</dbReference>
<dbReference type="OrthoDB" id="4764332at2"/>
<feature type="region of interest" description="Disordered" evidence="1">
    <location>
        <begin position="720"/>
        <end position="758"/>
    </location>
</feature>
<feature type="compositionally biased region" description="Polar residues" evidence="1">
    <location>
        <begin position="731"/>
        <end position="746"/>
    </location>
</feature>
<protein>
    <submittedName>
        <fullName evidence="2">Uncharacterized protein</fullName>
    </submittedName>
</protein>
<feature type="compositionally biased region" description="Basic and acidic residues" evidence="1">
    <location>
        <begin position="797"/>
        <end position="822"/>
    </location>
</feature>
<feature type="region of interest" description="Disordered" evidence="1">
    <location>
        <begin position="777"/>
        <end position="822"/>
    </location>
</feature>
<sequence>MSQPTPPSLLKAKLQTIGMAGAAVAVTAGLTMAVTSAPEVIAASDHAIAVKQMQEDVNLAASIGIYPVGPGAQIMRALGMGSPSSALSTLSTIAGFIPGGESISGTLQQISDLLVTLQDGIDIPGVGNIAFPEIGVPELGPAGTYDAIAGLDTSVVNTLAIYALLKPLLLPAGGALLDVRDTDGNLTSLPLNTAKLDAAIGDALEPSHIASVLADAAAAAAAAALEHPFDPTAGPRAFAEVVNNYFGEYQSSIAVPISWGFGGTNTALALNQINKDTTGAFDHTVILEIALRNASRTGGGIASLLTPVTDLVGINMSNPNNVDANGNVVTNTTVWDITAAYDIMSDAPSTILNPVAWANSAAGAVAPTYLIPKDAAGIANFVEGLTQGNVDLEELLNAVMGLTNTLHSHVGEDGNLYITYDSGNLPLLQPFQAAPQLLSLIPGFKITTPVSSSLDNVLRQMVAMGYQDVDLKTVNGEPVFERGFDEAGTQAKFWTSPVSFVDGLQAPQALFDAVIGNGTTTGITGNLLSPDKQKLELFGNSALGDALYGNGLTTAVAGALKQVLLSIKTQLNPIFDAVDSNSVVKQIAQGLDQATAQVNGLIDQGGGAIKGLNIDLATPLMDGNRAFNKLTNQIGDAISGATQSSGTSGLINNLNATGTTSPNTLTGSANRGVQPQSIVAASAEQDQIGSGTPTTKLTGKDFLSNLGTGNNARAIAQALKGGSGSGTTSGLQRQLTKSQNSLTGAQERTKAVTDKLGQGDLKGAVQEVGKNIENRAKRAEQDVNNGLAKVGIKPNKKGSDDSPSKVAPKKETKTEHKTDHAA</sequence>
<reference evidence="2 3" key="1">
    <citation type="submission" date="2016-12" db="EMBL/GenBank/DDBJ databases">
        <title>The new phylogeny of genus Mycobacterium.</title>
        <authorList>
            <person name="Tortoli E."/>
            <person name="Trovato A."/>
            <person name="Cirillo D.M."/>
        </authorList>
    </citation>
    <scope>NUCLEOTIDE SEQUENCE [LARGE SCALE GENOMIC DNA]</scope>
    <source>
        <strain evidence="2 3">DSM 45130</strain>
    </source>
</reference>
<dbReference type="RefSeq" id="WP_083029266.1">
    <property type="nucleotide sequence ID" value="NZ_AP022618.1"/>
</dbReference>
<dbReference type="STRING" id="444597.BST26_02900"/>
<dbReference type="EMBL" id="MVHS01000004">
    <property type="protein sequence ID" value="ORA73363.1"/>
    <property type="molecule type" value="Genomic_DNA"/>
</dbReference>
<evidence type="ECO:0000313" key="3">
    <source>
        <dbReference type="Proteomes" id="UP000192801"/>
    </source>
</evidence>
<dbReference type="AlphaFoldDB" id="A0A1X0DLT1"/>
<proteinExistence type="predicted"/>
<name>A0A1X0DLT1_9MYCO</name>
<keyword evidence="3" id="KW-1185">Reference proteome</keyword>
<accession>A0A1X0DLT1</accession>
<gene>
    <name evidence="2" type="ORF">BST26_02900</name>
</gene>
<evidence type="ECO:0000256" key="1">
    <source>
        <dbReference type="SAM" id="MobiDB-lite"/>
    </source>
</evidence>
<organism evidence="2 3">
    <name type="scientific">Mycolicibacterium insubricum</name>
    <dbReference type="NCBI Taxonomy" id="444597"/>
    <lineage>
        <taxon>Bacteria</taxon>
        <taxon>Bacillati</taxon>
        <taxon>Actinomycetota</taxon>
        <taxon>Actinomycetes</taxon>
        <taxon>Mycobacteriales</taxon>
        <taxon>Mycobacteriaceae</taxon>
        <taxon>Mycolicibacterium</taxon>
    </lineage>
</organism>